<dbReference type="Proteomes" id="UP000178379">
    <property type="component" value="Unassembled WGS sequence"/>
</dbReference>
<gene>
    <name evidence="6" type="ORF">A2140_09515</name>
</gene>
<feature type="transmembrane region" description="Helical" evidence="4">
    <location>
        <begin position="353"/>
        <end position="375"/>
    </location>
</feature>
<dbReference type="AlphaFoldDB" id="A0A1F6SZK8"/>
<dbReference type="STRING" id="1817756.A2140_09515"/>
<keyword evidence="2 4" id="KW-1133">Transmembrane helix</keyword>
<feature type="transmembrane region" description="Helical" evidence="4">
    <location>
        <begin position="292"/>
        <end position="313"/>
    </location>
</feature>
<proteinExistence type="predicted"/>
<dbReference type="SUPFAM" id="SSF103473">
    <property type="entry name" value="MFS general substrate transporter"/>
    <property type="match status" value="1"/>
</dbReference>
<evidence type="ECO:0000259" key="5">
    <source>
        <dbReference type="PROSITE" id="PS50850"/>
    </source>
</evidence>
<sequence length="402" mass="42752">MRDRRLLYANAFLRALATGLIGVLLGLYLAQRGFPASVVGLVVGAGLSGAALSALIVTYLGDRLGRRRTLVVLSLLSAAGGIGLILTDHVLSACVVAFAGMVNGMGRDRGASLVLDHAILPSTASQRERTRAFAWYNVLQDIGHALGAVAAALPVLLRMAFDLPEALGYAVALGFYALLLLFTALLNLMLSPAVEVNGGAPASVAVRVAPESRRMVKRISGLFLIDSLAGGFLGTALLSYFFFERFGAGAGAIATLFFFARSANAVSHFGAAWLAARIGLVNTMVFTHIPSSLMLVAVALVPEFWMAAVLFIMRELLVEMDVPTRQSYVMAVVRPEERTWASGVTTLVRMGGWAVAPFAAGFLMQGVALSVPLLIGAGMKIGYDLLLWKSFHDLKPPEEQEK</sequence>
<dbReference type="Pfam" id="PF07690">
    <property type="entry name" value="MFS_1"/>
    <property type="match status" value="1"/>
</dbReference>
<dbReference type="PANTHER" id="PTHR23520:SF5">
    <property type="entry name" value="TRANSPORTER, PUTATIVE (AFU_ORTHOLOGUE AFUA_3G04000)-RELATED"/>
    <property type="match status" value="1"/>
</dbReference>
<organism evidence="6 7">
    <name type="scientific">Candidatus Muproteobacteria bacterium RBG_16_62_13</name>
    <dbReference type="NCBI Taxonomy" id="1817756"/>
    <lineage>
        <taxon>Bacteria</taxon>
        <taxon>Pseudomonadati</taxon>
        <taxon>Pseudomonadota</taxon>
        <taxon>Candidatus Muproteobacteria</taxon>
    </lineage>
</organism>
<evidence type="ECO:0000256" key="2">
    <source>
        <dbReference type="ARBA" id="ARBA00022989"/>
    </source>
</evidence>
<name>A0A1F6SZK8_9PROT</name>
<dbReference type="PROSITE" id="PS50850">
    <property type="entry name" value="MFS"/>
    <property type="match status" value="1"/>
</dbReference>
<dbReference type="EMBL" id="MFSQ01000124">
    <property type="protein sequence ID" value="OGI38313.1"/>
    <property type="molecule type" value="Genomic_DNA"/>
</dbReference>
<feature type="transmembrane region" description="Helical" evidence="4">
    <location>
        <begin position="249"/>
        <end position="280"/>
    </location>
</feature>
<keyword evidence="1 4" id="KW-0812">Transmembrane</keyword>
<dbReference type="GO" id="GO:0022857">
    <property type="term" value="F:transmembrane transporter activity"/>
    <property type="evidence" value="ECO:0007669"/>
    <property type="project" value="InterPro"/>
</dbReference>
<feature type="domain" description="Major facilitator superfamily (MFS) profile" evidence="5">
    <location>
        <begin position="3"/>
        <end position="395"/>
    </location>
</feature>
<feature type="transmembrane region" description="Helical" evidence="4">
    <location>
        <begin position="72"/>
        <end position="99"/>
    </location>
</feature>
<feature type="transmembrane region" description="Helical" evidence="4">
    <location>
        <begin position="36"/>
        <end position="60"/>
    </location>
</feature>
<dbReference type="PANTHER" id="PTHR23520">
    <property type="entry name" value="TRANSPORTER, PUTATIVE (AFU_ORTHOLOGUE AFUA_3G04000)-RELATED"/>
    <property type="match status" value="1"/>
</dbReference>
<keyword evidence="3 4" id="KW-0472">Membrane</keyword>
<feature type="transmembrane region" description="Helical" evidence="4">
    <location>
        <begin position="166"/>
        <end position="188"/>
    </location>
</feature>
<dbReference type="Gene3D" id="1.20.1250.20">
    <property type="entry name" value="MFS general substrate transporter like domains"/>
    <property type="match status" value="1"/>
</dbReference>
<accession>A0A1F6SZK8</accession>
<evidence type="ECO:0000256" key="4">
    <source>
        <dbReference type="SAM" id="Phobius"/>
    </source>
</evidence>
<protein>
    <recommendedName>
        <fullName evidence="5">Major facilitator superfamily (MFS) profile domain-containing protein</fullName>
    </recommendedName>
</protein>
<comment type="caution">
    <text evidence="6">The sequence shown here is derived from an EMBL/GenBank/DDBJ whole genome shotgun (WGS) entry which is preliminary data.</text>
</comment>
<evidence type="ECO:0000256" key="1">
    <source>
        <dbReference type="ARBA" id="ARBA00022692"/>
    </source>
</evidence>
<evidence type="ECO:0000313" key="7">
    <source>
        <dbReference type="Proteomes" id="UP000178379"/>
    </source>
</evidence>
<evidence type="ECO:0000256" key="3">
    <source>
        <dbReference type="ARBA" id="ARBA00023136"/>
    </source>
</evidence>
<dbReference type="InterPro" id="IPR020846">
    <property type="entry name" value="MFS_dom"/>
</dbReference>
<dbReference type="InterPro" id="IPR036259">
    <property type="entry name" value="MFS_trans_sf"/>
</dbReference>
<feature type="transmembrane region" description="Helical" evidence="4">
    <location>
        <begin position="222"/>
        <end position="243"/>
    </location>
</feature>
<evidence type="ECO:0000313" key="6">
    <source>
        <dbReference type="EMBL" id="OGI38313.1"/>
    </source>
</evidence>
<reference evidence="6 7" key="1">
    <citation type="journal article" date="2016" name="Nat. Commun.">
        <title>Thousands of microbial genomes shed light on interconnected biogeochemical processes in an aquifer system.</title>
        <authorList>
            <person name="Anantharaman K."/>
            <person name="Brown C.T."/>
            <person name="Hug L.A."/>
            <person name="Sharon I."/>
            <person name="Castelle C.J."/>
            <person name="Probst A.J."/>
            <person name="Thomas B.C."/>
            <person name="Singh A."/>
            <person name="Wilkins M.J."/>
            <person name="Karaoz U."/>
            <person name="Brodie E.L."/>
            <person name="Williams K.H."/>
            <person name="Hubbard S.S."/>
            <person name="Banfield J.F."/>
        </authorList>
    </citation>
    <scope>NUCLEOTIDE SEQUENCE [LARGE SCALE GENOMIC DNA]</scope>
</reference>
<feature type="transmembrane region" description="Helical" evidence="4">
    <location>
        <begin position="12"/>
        <end position="30"/>
    </location>
</feature>
<dbReference type="InterPro" id="IPR011701">
    <property type="entry name" value="MFS"/>
</dbReference>